<keyword evidence="1" id="KW-1133">Transmembrane helix</keyword>
<organism evidence="2 3">
    <name type="scientific">Ramazzottius varieornatus</name>
    <name type="common">Water bear</name>
    <name type="synonym">Tardigrade</name>
    <dbReference type="NCBI Taxonomy" id="947166"/>
    <lineage>
        <taxon>Eukaryota</taxon>
        <taxon>Metazoa</taxon>
        <taxon>Ecdysozoa</taxon>
        <taxon>Tardigrada</taxon>
        <taxon>Eutardigrada</taxon>
        <taxon>Parachela</taxon>
        <taxon>Hypsibioidea</taxon>
        <taxon>Ramazzottiidae</taxon>
        <taxon>Ramazzottius</taxon>
    </lineage>
</organism>
<accession>A0A1D1VG38</accession>
<evidence type="ECO:0000256" key="1">
    <source>
        <dbReference type="SAM" id="Phobius"/>
    </source>
</evidence>
<reference evidence="2 3" key="1">
    <citation type="journal article" date="2016" name="Nat. Commun.">
        <title>Extremotolerant tardigrade genome and improved radiotolerance of human cultured cells by tardigrade-unique protein.</title>
        <authorList>
            <person name="Hashimoto T."/>
            <person name="Horikawa D.D."/>
            <person name="Saito Y."/>
            <person name="Kuwahara H."/>
            <person name="Kozuka-Hata H."/>
            <person name="Shin-I T."/>
            <person name="Minakuchi Y."/>
            <person name="Ohishi K."/>
            <person name="Motoyama A."/>
            <person name="Aizu T."/>
            <person name="Enomoto A."/>
            <person name="Kondo K."/>
            <person name="Tanaka S."/>
            <person name="Hara Y."/>
            <person name="Koshikawa S."/>
            <person name="Sagara H."/>
            <person name="Miura T."/>
            <person name="Yokobori S."/>
            <person name="Miyagawa K."/>
            <person name="Suzuki Y."/>
            <person name="Kubo T."/>
            <person name="Oyama M."/>
            <person name="Kohara Y."/>
            <person name="Fujiyama A."/>
            <person name="Arakawa K."/>
            <person name="Katayama T."/>
            <person name="Toyoda A."/>
            <person name="Kunieda T."/>
        </authorList>
    </citation>
    <scope>NUCLEOTIDE SEQUENCE [LARGE SCALE GENOMIC DNA]</scope>
    <source>
        <strain evidence="2 3">YOKOZUNA-1</strain>
    </source>
</reference>
<keyword evidence="3" id="KW-1185">Reference proteome</keyword>
<name>A0A1D1VG38_RAMVA</name>
<gene>
    <name evidence="2" type="primary">RvY_10827-1</name>
    <name evidence="2" type="synonym">RvY_10827.1</name>
    <name evidence="2" type="ORF">RvY_10827</name>
</gene>
<dbReference type="OrthoDB" id="10627843at2759"/>
<protein>
    <submittedName>
        <fullName evidence="2">Uncharacterized protein</fullName>
    </submittedName>
</protein>
<evidence type="ECO:0000313" key="2">
    <source>
        <dbReference type="EMBL" id="GAU99890.1"/>
    </source>
</evidence>
<comment type="caution">
    <text evidence="2">The sequence shown here is derived from an EMBL/GenBank/DDBJ whole genome shotgun (WGS) entry which is preliminary data.</text>
</comment>
<keyword evidence="1" id="KW-0812">Transmembrane</keyword>
<dbReference type="Proteomes" id="UP000186922">
    <property type="component" value="Unassembled WGS sequence"/>
</dbReference>
<sequence>MPNFEMDSNNYASQILIFMLLSVLYCCSGVPLMNMAENTAQDTKPTAAEPVNNSTTDLLASHQDLHPIRVPDDESNLASSEAKTPASLSPVVIGLTVDAMKKELQLERPLDISIVPSVGSPTAVTVPKPVDETTLKPAMTMFHNPNATNYDKLMHNLGVARPNPDAPTIQHKTELGSAPIVLPKGPVIPSVFLASASTTPLAIVAAAPNVPQSLMI</sequence>
<dbReference type="AlphaFoldDB" id="A0A1D1VG38"/>
<dbReference type="EMBL" id="BDGG01000005">
    <property type="protein sequence ID" value="GAU99890.1"/>
    <property type="molecule type" value="Genomic_DNA"/>
</dbReference>
<feature type="transmembrane region" description="Helical" evidence="1">
    <location>
        <begin position="12"/>
        <end position="33"/>
    </location>
</feature>
<evidence type="ECO:0000313" key="3">
    <source>
        <dbReference type="Proteomes" id="UP000186922"/>
    </source>
</evidence>
<keyword evidence="1" id="KW-0472">Membrane</keyword>
<proteinExistence type="predicted"/>